<evidence type="ECO:0000256" key="3">
    <source>
        <dbReference type="ARBA" id="ARBA00022989"/>
    </source>
</evidence>
<evidence type="ECO:0000256" key="4">
    <source>
        <dbReference type="ARBA" id="ARBA00023136"/>
    </source>
</evidence>
<keyword evidence="8" id="KW-1185">Reference proteome</keyword>
<accession>A0A0D2E351</accession>
<feature type="transmembrane region" description="Helical" evidence="5">
    <location>
        <begin position="421"/>
        <end position="444"/>
    </location>
</feature>
<dbReference type="PANTHER" id="PTHR23502">
    <property type="entry name" value="MAJOR FACILITATOR SUPERFAMILY"/>
    <property type="match status" value="1"/>
</dbReference>
<dbReference type="Gene3D" id="1.20.1250.20">
    <property type="entry name" value="MFS general substrate transporter like domains"/>
    <property type="match status" value="1"/>
</dbReference>
<feature type="transmembrane region" description="Helical" evidence="5">
    <location>
        <begin position="389"/>
        <end position="409"/>
    </location>
</feature>
<evidence type="ECO:0000256" key="1">
    <source>
        <dbReference type="ARBA" id="ARBA00004141"/>
    </source>
</evidence>
<evidence type="ECO:0000259" key="6">
    <source>
        <dbReference type="PROSITE" id="PS50850"/>
    </source>
</evidence>
<name>A0A0D2E351_9EURO</name>
<feature type="transmembrane region" description="Helical" evidence="5">
    <location>
        <begin position="456"/>
        <end position="476"/>
    </location>
</feature>
<feature type="transmembrane region" description="Helical" evidence="5">
    <location>
        <begin position="139"/>
        <end position="160"/>
    </location>
</feature>
<dbReference type="PROSITE" id="PS50850">
    <property type="entry name" value="MFS"/>
    <property type="match status" value="1"/>
</dbReference>
<dbReference type="EMBL" id="KN846958">
    <property type="protein sequence ID" value="KIW68762.1"/>
    <property type="molecule type" value="Genomic_DNA"/>
</dbReference>
<dbReference type="PANTHER" id="PTHR23502:SF38">
    <property type="entry name" value="POLYAMINE TRANSPORTER 4"/>
    <property type="match status" value="1"/>
</dbReference>
<dbReference type="GO" id="GO:0000297">
    <property type="term" value="F:spermine transmembrane transporter activity"/>
    <property type="evidence" value="ECO:0007669"/>
    <property type="project" value="TreeGrafter"/>
</dbReference>
<dbReference type="CDD" id="cd17323">
    <property type="entry name" value="MFS_Tpo1_MDR_like"/>
    <property type="match status" value="1"/>
</dbReference>
<feature type="transmembrane region" description="Helical" evidence="5">
    <location>
        <begin position="204"/>
        <end position="222"/>
    </location>
</feature>
<dbReference type="SUPFAM" id="SSF103473">
    <property type="entry name" value="MFS general substrate transporter"/>
    <property type="match status" value="1"/>
</dbReference>
<feature type="transmembrane region" description="Helical" evidence="5">
    <location>
        <begin position="362"/>
        <end position="383"/>
    </location>
</feature>
<protein>
    <recommendedName>
        <fullName evidence="6">Major facilitator superfamily (MFS) profile domain-containing protein</fullName>
    </recommendedName>
</protein>
<dbReference type="STRING" id="5601.A0A0D2E351"/>
<feature type="transmembrane region" description="Helical" evidence="5">
    <location>
        <begin position="48"/>
        <end position="65"/>
    </location>
</feature>
<dbReference type="GO" id="GO:0015606">
    <property type="term" value="F:spermidine transmembrane transporter activity"/>
    <property type="evidence" value="ECO:0007669"/>
    <property type="project" value="TreeGrafter"/>
</dbReference>
<gene>
    <name evidence="7" type="ORF">PV04_04684</name>
</gene>
<dbReference type="AlphaFoldDB" id="A0A0D2E351"/>
<evidence type="ECO:0000313" key="7">
    <source>
        <dbReference type="EMBL" id="KIW68762.1"/>
    </source>
</evidence>
<keyword evidence="2 5" id="KW-0812">Transmembrane</keyword>
<proteinExistence type="predicted"/>
<organism evidence="7 8">
    <name type="scientific">Phialophora macrospora</name>
    <dbReference type="NCBI Taxonomy" id="1851006"/>
    <lineage>
        <taxon>Eukaryota</taxon>
        <taxon>Fungi</taxon>
        <taxon>Dikarya</taxon>
        <taxon>Ascomycota</taxon>
        <taxon>Pezizomycotina</taxon>
        <taxon>Eurotiomycetes</taxon>
        <taxon>Chaetothyriomycetidae</taxon>
        <taxon>Chaetothyriales</taxon>
        <taxon>Herpotrichiellaceae</taxon>
        <taxon>Phialophora</taxon>
    </lineage>
</organism>
<dbReference type="HOGENOM" id="CLU_008455_11_3_1"/>
<keyword evidence="3 5" id="KW-1133">Transmembrane helix</keyword>
<dbReference type="GO" id="GO:0005886">
    <property type="term" value="C:plasma membrane"/>
    <property type="evidence" value="ECO:0007669"/>
    <property type="project" value="TreeGrafter"/>
</dbReference>
<sequence length="492" mass="54530">MGMDTDMGHGEEPQAVGVGVLQRFRTATDWDGPNDPDNPRNFSFRRRLASTFAVTFLAFVSTLAGSLYSPAHEAVSQRFGVSEEIAILPLSLYNFGMAFGPLVGAPLSETFGRKAVFLTTSPIFALFTLGAGFSQGPASLIVCRFFAGVFASPAISNASATIVDYTAGRYRAVLLAFYYSIPFFGAVFAPLLGGFLVQTKGWRWTQWVTLFFILTFYIPILFTKESYKRTILERRAKRLNIQGPPQPGRSLPSTVKYFLTTIFLRPVHMLVTELIVTIVCLYNGFLFGLMYTFVVASPWVFQHYYGFGLTGQSLSFIGLMLGTALAPLPLILIDAYIYQPRLRRFRVHHPDVEEPFPPEHRLYPSMTASFVIPACLLGFAWTAHAQVHWAVPIAFQGLAFTATVMVYSSMNLFMVDAYGPLYGASAAGAAMLSRYGLSAAFPLFALKFYKALGVGWATSILAFGTLIMSPMPFVFWRHGELLRSKTKYETST</sequence>
<feature type="transmembrane region" description="Helical" evidence="5">
    <location>
        <begin position="85"/>
        <end position="103"/>
    </location>
</feature>
<reference evidence="7 8" key="1">
    <citation type="submission" date="2015-01" db="EMBL/GenBank/DDBJ databases">
        <title>The Genome Sequence of Capronia semiimmersa CBS27337.</title>
        <authorList>
            <consortium name="The Broad Institute Genomics Platform"/>
            <person name="Cuomo C."/>
            <person name="de Hoog S."/>
            <person name="Gorbushina A."/>
            <person name="Stielow B."/>
            <person name="Teixiera M."/>
            <person name="Abouelleil A."/>
            <person name="Chapman S.B."/>
            <person name="Priest M."/>
            <person name="Young S.K."/>
            <person name="Wortman J."/>
            <person name="Nusbaum C."/>
            <person name="Birren B."/>
        </authorList>
    </citation>
    <scope>NUCLEOTIDE SEQUENCE [LARGE SCALE GENOMIC DNA]</scope>
    <source>
        <strain evidence="7 8">CBS 27337</strain>
    </source>
</reference>
<dbReference type="Proteomes" id="UP000054266">
    <property type="component" value="Unassembled WGS sequence"/>
</dbReference>
<feature type="transmembrane region" description="Helical" evidence="5">
    <location>
        <begin position="274"/>
        <end position="294"/>
    </location>
</feature>
<dbReference type="InterPro" id="IPR036259">
    <property type="entry name" value="MFS_trans_sf"/>
</dbReference>
<feature type="transmembrane region" description="Helical" evidence="5">
    <location>
        <begin position="172"/>
        <end position="192"/>
    </location>
</feature>
<evidence type="ECO:0000256" key="2">
    <source>
        <dbReference type="ARBA" id="ARBA00022692"/>
    </source>
</evidence>
<feature type="transmembrane region" description="Helical" evidence="5">
    <location>
        <begin position="115"/>
        <end position="133"/>
    </location>
</feature>
<dbReference type="Pfam" id="PF07690">
    <property type="entry name" value="MFS_1"/>
    <property type="match status" value="1"/>
</dbReference>
<feature type="domain" description="Major facilitator superfamily (MFS) profile" evidence="6">
    <location>
        <begin position="50"/>
        <end position="492"/>
    </location>
</feature>
<comment type="subcellular location">
    <subcellularLocation>
        <location evidence="1">Membrane</location>
        <topology evidence="1">Multi-pass membrane protein</topology>
    </subcellularLocation>
</comment>
<feature type="transmembrane region" description="Helical" evidence="5">
    <location>
        <begin position="314"/>
        <end position="338"/>
    </location>
</feature>
<dbReference type="InterPro" id="IPR011701">
    <property type="entry name" value="MFS"/>
</dbReference>
<keyword evidence="4 5" id="KW-0472">Membrane</keyword>
<evidence type="ECO:0000256" key="5">
    <source>
        <dbReference type="SAM" id="Phobius"/>
    </source>
</evidence>
<evidence type="ECO:0000313" key="8">
    <source>
        <dbReference type="Proteomes" id="UP000054266"/>
    </source>
</evidence>
<dbReference type="InterPro" id="IPR020846">
    <property type="entry name" value="MFS_dom"/>
</dbReference>